<sequence>MDLSPSLLVLLPLLGWCGAQHILPEGPVDVLLGGNATLTTLLDKPEYQFIIWNFNNGDEQVHVATLTRSNLKVNAPYRDRVAIDGATGNLFLKETKSADSGDYSITVLTVNGDTTTAEIKLRVLEPVSEVTIRSDLPEAIEHNSTVVLTCSAKGSFLRFTWANGTKTLVPDGKRITLKEEQRTSTMTIAGVLRWDLRGPISCLADNGLESMRSAPFNLTVYYGPELVALAPPSPPPFIKAGSDFNLTCSAVSSPDATFQWFRDQQLMEASGSVLTLKTLQEHSGAPAAAQYWCGATNSKTRRTLASAPVSFAVIGPILGVNLSGPSGVLFAGNGSANLSCWAEAGEVTTTTWRKDGRALSAGGRVLFAADMRSIRIEPLQKEDNGQFACELSNQVDRQEASYQMVVNYGPEEPTVTGEKVVEVNQRVTLTCSAPSVPPANFTWKVNGSATGVNTATFVVDKAAYKNTGTYTCEAHNTVTGGRGQVTHFLAVKEEGSLEGLSGGAIAGIVIGILAPVGVAIGLFVYCR</sequence>
<dbReference type="EMBL" id="CAAE01011492">
    <property type="protein sequence ID" value="CAF93841.1"/>
    <property type="molecule type" value="Genomic_DNA"/>
</dbReference>
<dbReference type="Gene3D" id="2.60.40.10">
    <property type="entry name" value="Immunoglobulins"/>
    <property type="match status" value="5"/>
</dbReference>
<dbReference type="InterPro" id="IPR003598">
    <property type="entry name" value="Ig_sub2"/>
</dbReference>
<dbReference type="InterPro" id="IPR036179">
    <property type="entry name" value="Ig-like_dom_sf"/>
</dbReference>
<keyword evidence="5" id="KW-0812">Transmembrane</keyword>
<dbReference type="CDD" id="cd00096">
    <property type="entry name" value="Ig"/>
    <property type="match status" value="1"/>
</dbReference>
<dbReference type="SMART" id="SM00408">
    <property type="entry name" value="IGc2"/>
    <property type="match status" value="3"/>
</dbReference>
<dbReference type="KEGG" id="tng:GSTEN00009676G001"/>
<dbReference type="PANTHER" id="PTHR44337:SF17">
    <property type="entry name" value="CARCINOEMBRYONIC ANTIGEN-RELATED CELL ADHESION MOLECULE 5 ISOFORM X1"/>
    <property type="match status" value="1"/>
</dbReference>
<keyword evidence="3" id="KW-0325">Glycoprotein</keyword>
<evidence type="ECO:0000256" key="1">
    <source>
        <dbReference type="ARBA" id="ARBA00022729"/>
    </source>
</evidence>
<feature type="domain" description="Ig-like" evidence="7">
    <location>
        <begin position="224"/>
        <end position="310"/>
    </location>
</feature>
<protein>
    <submittedName>
        <fullName evidence="8">(spotted green pufferfish) hypothetical protein</fullName>
    </submittedName>
</protein>
<evidence type="ECO:0000256" key="4">
    <source>
        <dbReference type="ARBA" id="ARBA00023319"/>
    </source>
</evidence>
<evidence type="ECO:0000256" key="6">
    <source>
        <dbReference type="SAM" id="SignalP"/>
    </source>
</evidence>
<proteinExistence type="predicted"/>
<keyword evidence="1 6" id="KW-0732">Signal</keyword>
<dbReference type="InterPro" id="IPR013783">
    <property type="entry name" value="Ig-like_fold"/>
</dbReference>
<evidence type="ECO:0000256" key="2">
    <source>
        <dbReference type="ARBA" id="ARBA00023157"/>
    </source>
</evidence>
<keyword evidence="5" id="KW-1133">Transmembrane helix</keyword>
<dbReference type="InterPro" id="IPR003599">
    <property type="entry name" value="Ig_sub"/>
</dbReference>
<feature type="domain" description="Ig-like" evidence="7">
    <location>
        <begin position="126"/>
        <end position="219"/>
    </location>
</feature>
<evidence type="ECO:0000313" key="8">
    <source>
        <dbReference type="EMBL" id="CAF93841.1"/>
    </source>
</evidence>
<accession>Q4SZU1</accession>
<keyword evidence="4" id="KW-0393">Immunoglobulin domain</keyword>
<dbReference type="Pfam" id="PF13895">
    <property type="entry name" value="Ig_2"/>
    <property type="match status" value="2"/>
</dbReference>
<dbReference type="PROSITE" id="PS50835">
    <property type="entry name" value="IG_LIKE"/>
    <property type="match status" value="4"/>
</dbReference>
<evidence type="ECO:0000256" key="5">
    <source>
        <dbReference type="SAM" id="Phobius"/>
    </source>
</evidence>
<dbReference type="AlphaFoldDB" id="Q4SZU1"/>
<comment type="caution">
    <text evidence="8">The sequence shown here is derived from an EMBL/GenBank/DDBJ whole genome shotgun (WGS) entry which is preliminary data.</text>
</comment>
<dbReference type="Pfam" id="PF07679">
    <property type="entry name" value="I-set"/>
    <property type="match status" value="1"/>
</dbReference>
<evidence type="ECO:0000256" key="3">
    <source>
        <dbReference type="ARBA" id="ARBA00023180"/>
    </source>
</evidence>
<organism evidence="8">
    <name type="scientific">Tetraodon nigroviridis</name>
    <name type="common">Spotted green pufferfish</name>
    <name type="synonym">Chelonodon nigroviridis</name>
    <dbReference type="NCBI Taxonomy" id="99883"/>
    <lineage>
        <taxon>Eukaryota</taxon>
        <taxon>Metazoa</taxon>
        <taxon>Chordata</taxon>
        <taxon>Craniata</taxon>
        <taxon>Vertebrata</taxon>
        <taxon>Euteleostomi</taxon>
        <taxon>Actinopterygii</taxon>
        <taxon>Neopterygii</taxon>
        <taxon>Teleostei</taxon>
        <taxon>Neoteleostei</taxon>
        <taxon>Acanthomorphata</taxon>
        <taxon>Eupercaria</taxon>
        <taxon>Tetraodontiformes</taxon>
        <taxon>Tetradontoidea</taxon>
        <taxon>Tetraodontidae</taxon>
        <taxon>Tetraodon</taxon>
    </lineage>
</organism>
<keyword evidence="5" id="KW-0472">Membrane</keyword>
<keyword evidence="2" id="KW-1015">Disulfide bond</keyword>
<feature type="signal peptide" evidence="6">
    <location>
        <begin position="1"/>
        <end position="19"/>
    </location>
</feature>
<feature type="domain" description="Ig-like" evidence="7">
    <location>
        <begin position="410"/>
        <end position="486"/>
    </location>
</feature>
<dbReference type="PANTHER" id="PTHR44337">
    <property type="entry name" value="CARCINOEMBRYONIC ANTIGEN-RELATED CELL ADHESION MOLECULE 8"/>
    <property type="match status" value="1"/>
</dbReference>
<evidence type="ECO:0000259" key="7">
    <source>
        <dbReference type="PROSITE" id="PS50835"/>
    </source>
</evidence>
<name>Q4SZU1_TETNG</name>
<dbReference type="SUPFAM" id="SSF48726">
    <property type="entry name" value="Immunoglobulin"/>
    <property type="match status" value="4"/>
</dbReference>
<feature type="non-terminal residue" evidence="8">
    <location>
        <position position="1"/>
    </location>
</feature>
<dbReference type="InterPro" id="IPR007110">
    <property type="entry name" value="Ig-like_dom"/>
</dbReference>
<feature type="transmembrane region" description="Helical" evidence="5">
    <location>
        <begin position="504"/>
        <end position="526"/>
    </location>
</feature>
<reference evidence="8" key="2">
    <citation type="submission" date="2004-02" db="EMBL/GenBank/DDBJ databases">
        <authorList>
            <consortium name="Genoscope"/>
            <consortium name="Whitehead Institute Centre for Genome Research"/>
        </authorList>
    </citation>
    <scope>NUCLEOTIDE SEQUENCE</scope>
</reference>
<gene>
    <name evidence="8" type="ORF">GSTENG00009676001</name>
</gene>
<reference evidence="8" key="1">
    <citation type="journal article" date="2004" name="Nature">
        <title>Genome duplication in the teleost fish Tetraodon nigroviridis reveals the early vertebrate proto-karyotype.</title>
        <authorList>
            <person name="Jaillon O."/>
            <person name="Aury J.-M."/>
            <person name="Brunet F."/>
            <person name="Petit J.-L."/>
            <person name="Stange-Thomann N."/>
            <person name="Mauceli E."/>
            <person name="Bouneau L."/>
            <person name="Fischer C."/>
            <person name="Ozouf-Costaz C."/>
            <person name="Bernot A."/>
            <person name="Nicaud S."/>
            <person name="Jaffe D."/>
            <person name="Fisher S."/>
            <person name="Lutfalla G."/>
            <person name="Dossat C."/>
            <person name="Segurens B."/>
            <person name="Dasilva C."/>
            <person name="Salanoubat M."/>
            <person name="Levy M."/>
            <person name="Boudet N."/>
            <person name="Castellano S."/>
            <person name="Anthouard V."/>
            <person name="Jubin C."/>
            <person name="Castelli V."/>
            <person name="Katinka M."/>
            <person name="Vacherie B."/>
            <person name="Biemont C."/>
            <person name="Skalli Z."/>
            <person name="Cattolico L."/>
            <person name="Poulain J."/>
            <person name="De Berardinis V."/>
            <person name="Cruaud C."/>
            <person name="Duprat S."/>
            <person name="Brottier P."/>
            <person name="Coutanceau J.-P."/>
            <person name="Gouzy J."/>
            <person name="Parra G."/>
            <person name="Lardier G."/>
            <person name="Chapple C."/>
            <person name="McKernan K.J."/>
            <person name="McEwan P."/>
            <person name="Bosak S."/>
            <person name="Kellis M."/>
            <person name="Volff J.-N."/>
            <person name="Guigo R."/>
            <person name="Zody M.C."/>
            <person name="Mesirov J."/>
            <person name="Lindblad-Toh K."/>
            <person name="Birren B."/>
            <person name="Nusbaum C."/>
            <person name="Kahn D."/>
            <person name="Robinson-Rechavi M."/>
            <person name="Laudet V."/>
            <person name="Schachter V."/>
            <person name="Quetier F."/>
            <person name="Saurin W."/>
            <person name="Scarpelli C."/>
            <person name="Wincker P."/>
            <person name="Lander E.S."/>
            <person name="Weissenbach J."/>
            <person name="Roest Crollius H."/>
        </authorList>
    </citation>
    <scope>NUCLEOTIDE SEQUENCE [LARGE SCALE GENOMIC DNA]</scope>
</reference>
<feature type="chain" id="PRO_5004244491" evidence="6">
    <location>
        <begin position="20"/>
        <end position="527"/>
    </location>
</feature>
<dbReference type="InterPro" id="IPR052598">
    <property type="entry name" value="IgSF_CEA-related"/>
</dbReference>
<dbReference type="OrthoDB" id="6353782at2759"/>
<feature type="domain" description="Ig-like" evidence="7">
    <location>
        <begin position="316"/>
        <end position="407"/>
    </location>
</feature>
<dbReference type="InterPro" id="IPR013098">
    <property type="entry name" value="Ig_I-set"/>
</dbReference>
<dbReference type="SMART" id="SM00409">
    <property type="entry name" value="IG"/>
    <property type="match status" value="5"/>
</dbReference>